<dbReference type="InterPro" id="IPR036397">
    <property type="entry name" value="RNaseH_sf"/>
</dbReference>
<proteinExistence type="predicted"/>
<organism evidence="1 2">
    <name type="scientific">Nelumbo nucifera</name>
    <name type="common">Sacred lotus</name>
    <dbReference type="NCBI Taxonomy" id="4432"/>
    <lineage>
        <taxon>Eukaryota</taxon>
        <taxon>Viridiplantae</taxon>
        <taxon>Streptophyta</taxon>
        <taxon>Embryophyta</taxon>
        <taxon>Tracheophyta</taxon>
        <taxon>Spermatophyta</taxon>
        <taxon>Magnoliopsida</taxon>
        <taxon>Proteales</taxon>
        <taxon>Nelumbonaceae</taxon>
        <taxon>Nelumbo</taxon>
    </lineage>
</organism>
<keyword evidence="2" id="KW-1185">Reference proteome</keyword>
<reference evidence="1 2" key="1">
    <citation type="journal article" date="2020" name="Mol. Biol. Evol.">
        <title>Distinct Expression and Methylation Patterns for Genes with Different Fates following a Single Whole-Genome Duplication in Flowering Plants.</title>
        <authorList>
            <person name="Shi T."/>
            <person name="Rahmani R.S."/>
            <person name="Gugger P.F."/>
            <person name="Wang M."/>
            <person name="Li H."/>
            <person name="Zhang Y."/>
            <person name="Li Z."/>
            <person name="Wang Q."/>
            <person name="Van de Peer Y."/>
            <person name="Marchal K."/>
            <person name="Chen J."/>
        </authorList>
    </citation>
    <scope>NUCLEOTIDE SEQUENCE [LARGE SCALE GENOMIC DNA]</scope>
    <source>
        <tissue evidence="1">Leaf</tissue>
    </source>
</reference>
<dbReference type="EMBL" id="DUZY01000001">
    <property type="protein sequence ID" value="DAD23740.1"/>
    <property type="molecule type" value="Genomic_DNA"/>
</dbReference>
<protein>
    <submittedName>
        <fullName evidence="1">Uncharacterized protein</fullName>
    </submittedName>
</protein>
<dbReference type="AlphaFoldDB" id="A0A822XTM4"/>
<comment type="caution">
    <text evidence="1">The sequence shown here is derived from an EMBL/GenBank/DDBJ whole genome shotgun (WGS) entry which is preliminary data.</text>
</comment>
<name>A0A822XTM4_NELNU</name>
<dbReference type="Gene3D" id="3.30.420.10">
    <property type="entry name" value="Ribonuclease H-like superfamily/Ribonuclease H"/>
    <property type="match status" value="1"/>
</dbReference>
<gene>
    <name evidence="1" type="ORF">HUJ06_025203</name>
</gene>
<dbReference type="Proteomes" id="UP000607653">
    <property type="component" value="Unassembled WGS sequence"/>
</dbReference>
<accession>A0A822XTM4</accession>
<evidence type="ECO:0000313" key="1">
    <source>
        <dbReference type="EMBL" id="DAD23740.1"/>
    </source>
</evidence>
<evidence type="ECO:0000313" key="2">
    <source>
        <dbReference type="Proteomes" id="UP000607653"/>
    </source>
</evidence>
<dbReference type="PANTHER" id="PTHR48475">
    <property type="entry name" value="RIBONUCLEASE H"/>
    <property type="match status" value="1"/>
</dbReference>
<sequence length="109" mass="12499">MYNATTKGLAKAFSKALCKLLEKIMSKSKRNCHECLDEALRAYWTSYRTVTNATPFALVYGVEAILPLQRQMNSLRMAIQKGIIEYENAKLRLAELEVLDKNRLEAQQE</sequence>
<dbReference type="PANTHER" id="PTHR48475:SF1">
    <property type="entry name" value="RNASE H TYPE-1 DOMAIN-CONTAINING PROTEIN"/>
    <property type="match status" value="1"/>
</dbReference>
<dbReference type="GO" id="GO:0003676">
    <property type="term" value="F:nucleic acid binding"/>
    <property type="evidence" value="ECO:0007669"/>
    <property type="project" value="InterPro"/>
</dbReference>